<feature type="transmembrane region" description="Helical" evidence="1">
    <location>
        <begin position="232"/>
        <end position="253"/>
    </location>
</feature>
<keyword evidence="1" id="KW-0812">Transmembrane</keyword>
<reference evidence="2" key="2">
    <citation type="submission" date="2021-04" db="EMBL/GenBank/DDBJ databases">
        <authorList>
            <person name="Gilroy R."/>
        </authorList>
    </citation>
    <scope>NUCLEOTIDE SEQUENCE</scope>
    <source>
        <strain evidence="2">3436</strain>
    </source>
</reference>
<dbReference type="AlphaFoldDB" id="A0A9D2F3X2"/>
<evidence type="ECO:0000313" key="3">
    <source>
        <dbReference type="Proteomes" id="UP000824031"/>
    </source>
</evidence>
<feature type="transmembrane region" description="Helical" evidence="1">
    <location>
        <begin position="205"/>
        <end position="226"/>
    </location>
</feature>
<gene>
    <name evidence="2" type="ORF">H9810_09225</name>
</gene>
<organism evidence="2 3">
    <name type="scientific">Candidatus Gemmiger excrementavium</name>
    <dbReference type="NCBI Taxonomy" id="2838608"/>
    <lineage>
        <taxon>Bacteria</taxon>
        <taxon>Bacillati</taxon>
        <taxon>Bacillota</taxon>
        <taxon>Clostridia</taxon>
        <taxon>Eubacteriales</taxon>
        <taxon>Gemmiger</taxon>
    </lineage>
</organism>
<dbReference type="Proteomes" id="UP000824031">
    <property type="component" value="Unassembled WGS sequence"/>
</dbReference>
<evidence type="ECO:0000256" key="1">
    <source>
        <dbReference type="SAM" id="Phobius"/>
    </source>
</evidence>
<keyword evidence="1" id="KW-1133">Transmembrane helix</keyword>
<keyword evidence="1" id="KW-0472">Membrane</keyword>
<feature type="transmembrane region" description="Helical" evidence="1">
    <location>
        <begin position="20"/>
        <end position="43"/>
    </location>
</feature>
<dbReference type="EMBL" id="DXBO01000134">
    <property type="protein sequence ID" value="HIZ48888.1"/>
    <property type="molecule type" value="Genomic_DNA"/>
</dbReference>
<evidence type="ECO:0000313" key="2">
    <source>
        <dbReference type="EMBL" id="HIZ48888.1"/>
    </source>
</evidence>
<accession>A0A9D2F3X2</accession>
<feature type="transmembrane region" description="Helical" evidence="1">
    <location>
        <begin position="55"/>
        <end position="74"/>
    </location>
</feature>
<sequence>MELKRVWMSRDAARKSHFALHAVGGVVGIVALVMALTVGGVFLAARMGLPQQLSLLALVAAVTVLGVALGLGLGRRTAGEATVFFLTTDDRLFVLDVRTIARFGQGEMGYLTGAGNTQKLLRALAEHPRLPGLADEVYRVTAMQEYPADWSVQFLARRPGRAPVPRTCLVAKACPDGDLLLRELERRLTVDNPLEPAPLSCPRSVLFSGAALAGAVALCVLSHPAVGRLPQVAYFPCLGAALLAAWLFGYFWLRHRRGE</sequence>
<name>A0A9D2F3X2_9FIRM</name>
<reference evidence="2" key="1">
    <citation type="journal article" date="2021" name="PeerJ">
        <title>Extensive microbial diversity within the chicken gut microbiome revealed by metagenomics and culture.</title>
        <authorList>
            <person name="Gilroy R."/>
            <person name="Ravi A."/>
            <person name="Getino M."/>
            <person name="Pursley I."/>
            <person name="Horton D.L."/>
            <person name="Alikhan N.F."/>
            <person name="Baker D."/>
            <person name="Gharbi K."/>
            <person name="Hall N."/>
            <person name="Watson M."/>
            <person name="Adriaenssens E.M."/>
            <person name="Foster-Nyarko E."/>
            <person name="Jarju S."/>
            <person name="Secka A."/>
            <person name="Antonio M."/>
            <person name="Oren A."/>
            <person name="Chaudhuri R.R."/>
            <person name="La Ragione R."/>
            <person name="Hildebrand F."/>
            <person name="Pallen M.J."/>
        </authorList>
    </citation>
    <scope>NUCLEOTIDE SEQUENCE</scope>
    <source>
        <strain evidence="2">3436</strain>
    </source>
</reference>
<protein>
    <submittedName>
        <fullName evidence="2">Uncharacterized protein</fullName>
    </submittedName>
</protein>
<proteinExistence type="predicted"/>
<comment type="caution">
    <text evidence="2">The sequence shown here is derived from an EMBL/GenBank/DDBJ whole genome shotgun (WGS) entry which is preliminary data.</text>
</comment>